<organism evidence="10 11">
    <name type="scientific">Mycena pura</name>
    <dbReference type="NCBI Taxonomy" id="153505"/>
    <lineage>
        <taxon>Eukaryota</taxon>
        <taxon>Fungi</taxon>
        <taxon>Dikarya</taxon>
        <taxon>Basidiomycota</taxon>
        <taxon>Agaricomycotina</taxon>
        <taxon>Agaricomycetes</taxon>
        <taxon>Agaricomycetidae</taxon>
        <taxon>Agaricales</taxon>
        <taxon>Marasmiineae</taxon>
        <taxon>Mycenaceae</taxon>
        <taxon>Mycena</taxon>
    </lineage>
</organism>
<dbReference type="GO" id="GO:0006744">
    <property type="term" value="P:ubiquinone biosynthetic process"/>
    <property type="evidence" value="ECO:0007669"/>
    <property type="project" value="UniProtKB-UniRule"/>
</dbReference>
<feature type="domain" description="COQ9 C-terminal" evidence="9">
    <location>
        <begin position="127"/>
        <end position="180"/>
    </location>
</feature>
<evidence type="ECO:0000256" key="6">
    <source>
        <dbReference type="ARBA" id="ARBA00023121"/>
    </source>
</evidence>
<comment type="similarity">
    <text evidence="3 8">Belongs to the COQ9 family.</text>
</comment>
<dbReference type="InterPro" id="IPR012762">
    <property type="entry name" value="Ubiq_biosynth_COQ9"/>
</dbReference>
<name>A0AAD6YRU5_9AGAR</name>
<dbReference type="PANTHER" id="PTHR21427:SF19">
    <property type="entry name" value="UBIQUINONE BIOSYNTHESIS PROTEIN COQ9, MITOCHONDRIAL"/>
    <property type="match status" value="1"/>
</dbReference>
<comment type="subcellular location">
    <subcellularLocation>
        <location evidence="1 8">Mitochondrion</location>
    </subcellularLocation>
</comment>
<evidence type="ECO:0000256" key="3">
    <source>
        <dbReference type="ARBA" id="ARBA00010766"/>
    </source>
</evidence>
<evidence type="ECO:0000313" key="11">
    <source>
        <dbReference type="Proteomes" id="UP001219525"/>
    </source>
</evidence>
<sequence>MAQTSTRLLKLTLPLVPQHGFSRTALAHSVLHLPGPSAHVEPLSDTAVSALFGRGDHARRTLIRAWLDCGVENMKNASGARTTIKEALHARLVYNEAVLAHLPEAFALLSVPESQLGVPPLDPLPVLQHAARIADEACHVSGDESLHLSWYVKRASLVGIYSAAELHQLTSPQSAHAFLDSLLSASTAVDSSVEDVRQFSSYIFRSWTGIIKSRGLL</sequence>
<keyword evidence="5" id="KW-0809">Transit peptide</keyword>
<evidence type="ECO:0000313" key="10">
    <source>
        <dbReference type="EMBL" id="KAJ7227337.1"/>
    </source>
</evidence>
<evidence type="ECO:0000256" key="7">
    <source>
        <dbReference type="ARBA" id="ARBA00023128"/>
    </source>
</evidence>
<evidence type="ECO:0000256" key="2">
    <source>
        <dbReference type="ARBA" id="ARBA00004749"/>
    </source>
</evidence>
<dbReference type="Proteomes" id="UP001219525">
    <property type="component" value="Unassembled WGS sequence"/>
</dbReference>
<keyword evidence="4 8" id="KW-0831">Ubiquinone biosynthesis</keyword>
<evidence type="ECO:0000259" key="9">
    <source>
        <dbReference type="Pfam" id="PF08511"/>
    </source>
</evidence>
<proteinExistence type="inferred from homology"/>
<evidence type="ECO:0000256" key="5">
    <source>
        <dbReference type="ARBA" id="ARBA00022946"/>
    </source>
</evidence>
<evidence type="ECO:0000256" key="8">
    <source>
        <dbReference type="RuleBase" id="RU366063"/>
    </source>
</evidence>
<dbReference type="InterPro" id="IPR013718">
    <property type="entry name" value="COQ9_C"/>
</dbReference>
<dbReference type="AlphaFoldDB" id="A0AAD6YRU5"/>
<dbReference type="GO" id="GO:0005743">
    <property type="term" value="C:mitochondrial inner membrane"/>
    <property type="evidence" value="ECO:0007669"/>
    <property type="project" value="TreeGrafter"/>
</dbReference>
<accession>A0AAD6YRU5</accession>
<evidence type="ECO:0000256" key="1">
    <source>
        <dbReference type="ARBA" id="ARBA00004173"/>
    </source>
</evidence>
<dbReference type="GO" id="GO:0008289">
    <property type="term" value="F:lipid binding"/>
    <property type="evidence" value="ECO:0007669"/>
    <property type="project" value="UniProtKB-UniRule"/>
</dbReference>
<evidence type="ECO:0000256" key="4">
    <source>
        <dbReference type="ARBA" id="ARBA00022688"/>
    </source>
</evidence>
<comment type="caution">
    <text evidence="10">The sequence shown here is derived from an EMBL/GenBank/DDBJ whole genome shotgun (WGS) entry which is preliminary data.</text>
</comment>
<keyword evidence="7 8" id="KW-0496">Mitochondrion</keyword>
<dbReference type="PANTHER" id="PTHR21427">
    <property type="entry name" value="UBIQUINONE BIOSYNTHESIS PROTEIN COQ9, MITOCHONDRIAL"/>
    <property type="match status" value="1"/>
</dbReference>
<dbReference type="Pfam" id="PF08511">
    <property type="entry name" value="COQ9"/>
    <property type="match status" value="1"/>
</dbReference>
<keyword evidence="6 8" id="KW-0446">Lipid-binding</keyword>
<reference evidence="10" key="1">
    <citation type="submission" date="2023-03" db="EMBL/GenBank/DDBJ databases">
        <title>Massive genome expansion in bonnet fungi (Mycena s.s.) driven by repeated elements and novel gene families across ecological guilds.</title>
        <authorList>
            <consortium name="Lawrence Berkeley National Laboratory"/>
            <person name="Harder C.B."/>
            <person name="Miyauchi S."/>
            <person name="Viragh M."/>
            <person name="Kuo A."/>
            <person name="Thoen E."/>
            <person name="Andreopoulos B."/>
            <person name="Lu D."/>
            <person name="Skrede I."/>
            <person name="Drula E."/>
            <person name="Henrissat B."/>
            <person name="Morin E."/>
            <person name="Kohler A."/>
            <person name="Barry K."/>
            <person name="LaButti K."/>
            <person name="Morin E."/>
            <person name="Salamov A."/>
            <person name="Lipzen A."/>
            <person name="Mereny Z."/>
            <person name="Hegedus B."/>
            <person name="Baldrian P."/>
            <person name="Stursova M."/>
            <person name="Weitz H."/>
            <person name="Taylor A."/>
            <person name="Grigoriev I.V."/>
            <person name="Nagy L.G."/>
            <person name="Martin F."/>
            <person name="Kauserud H."/>
        </authorList>
    </citation>
    <scope>NUCLEOTIDE SEQUENCE</scope>
    <source>
        <strain evidence="10">9144</strain>
    </source>
</reference>
<protein>
    <recommendedName>
        <fullName evidence="8">Ubiquinone biosynthesis protein</fullName>
    </recommendedName>
</protein>
<comment type="function">
    <text evidence="8">Membrane-associated protein that warps the membrane surface to access and bind aromatic isoprenes with high specificity, including ubiquinone (CoQ) isoprene intermediates and presents them directly to Coq7, therefore facilitating the Coq7-mediated hydroxylase step. Participates in the biosynthesis of coenzyme Q, also named ubiquinone, an essential lipid-soluble electron transporter for aerobic cellular respiration.</text>
</comment>
<dbReference type="EMBL" id="JARJCW010000003">
    <property type="protein sequence ID" value="KAJ7227337.1"/>
    <property type="molecule type" value="Genomic_DNA"/>
</dbReference>
<comment type="pathway">
    <text evidence="2 8">Cofactor biosynthesis; ubiquinone biosynthesis.</text>
</comment>
<keyword evidence="11" id="KW-1185">Reference proteome</keyword>
<gene>
    <name evidence="10" type="ORF">GGX14DRAFT_386032</name>
</gene>